<dbReference type="Proteomes" id="UP000614601">
    <property type="component" value="Unassembled WGS sequence"/>
</dbReference>
<dbReference type="AlphaFoldDB" id="A0A811KSQ7"/>
<organism evidence="2 3">
    <name type="scientific">Bursaphelenchus okinawaensis</name>
    <dbReference type="NCBI Taxonomy" id="465554"/>
    <lineage>
        <taxon>Eukaryota</taxon>
        <taxon>Metazoa</taxon>
        <taxon>Ecdysozoa</taxon>
        <taxon>Nematoda</taxon>
        <taxon>Chromadorea</taxon>
        <taxon>Rhabditida</taxon>
        <taxon>Tylenchina</taxon>
        <taxon>Tylenchomorpha</taxon>
        <taxon>Aphelenchoidea</taxon>
        <taxon>Aphelenchoididae</taxon>
        <taxon>Bursaphelenchus</taxon>
    </lineage>
</organism>
<sequence>MDQLKFKPLINGSPGMALDRFYRDPTPEEEKQFNLLNLKHLFEDPKSTGHRKRCRSIWSTDGEEEESPENSFTTSPVVQPEPFTFIPPQMQQQSQIQQQPLKLMNPELRRLYSQTQVEPIFAAPDRQYESMHNPDLKRFYAPPDASDERVFNLRGLSTIFCQQ</sequence>
<dbReference type="OrthoDB" id="10454755at2759"/>
<evidence type="ECO:0000313" key="3">
    <source>
        <dbReference type="Proteomes" id="UP000614601"/>
    </source>
</evidence>
<keyword evidence="3" id="KW-1185">Reference proteome</keyword>
<gene>
    <name evidence="2" type="ORF">BOKJ2_LOCUS7700</name>
</gene>
<evidence type="ECO:0000256" key="1">
    <source>
        <dbReference type="SAM" id="MobiDB-lite"/>
    </source>
</evidence>
<feature type="region of interest" description="Disordered" evidence="1">
    <location>
        <begin position="46"/>
        <end position="80"/>
    </location>
</feature>
<accession>A0A811KSQ7</accession>
<name>A0A811KSQ7_9BILA</name>
<dbReference type="EMBL" id="CAJFCW020000004">
    <property type="protein sequence ID" value="CAG9110699.1"/>
    <property type="molecule type" value="Genomic_DNA"/>
</dbReference>
<evidence type="ECO:0000313" key="2">
    <source>
        <dbReference type="EMBL" id="CAD5218490.1"/>
    </source>
</evidence>
<protein>
    <submittedName>
        <fullName evidence="2">Uncharacterized protein</fullName>
    </submittedName>
</protein>
<reference evidence="2" key="1">
    <citation type="submission" date="2020-09" db="EMBL/GenBank/DDBJ databases">
        <authorList>
            <person name="Kikuchi T."/>
        </authorList>
    </citation>
    <scope>NUCLEOTIDE SEQUENCE</scope>
    <source>
        <strain evidence="2">SH1</strain>
    </source>
</reference>
<dbReference type="Proteomes" id="UP000783686">
    <property type="component" value="Unassembled WGS sequence"/>
</dbReference>
<comment type="caution">
    <text evidence="2">The sequence shown here is derived from an EMBL/GenBank/DDBJ whole genome shotgun (WGS) entry which is preliminary data.</text>
</comment>
<dbReference type="EMBL" id="CAJFDH010000004">
    <property type="protein sequence ID" value="CAD5218490.1"/>
    <property type="molecule type" value="Genomic_DNA"/>
</dbReference>
<proteinExistence type="predicted"/>